<evidence type="ECO:0000313" key="2">
    <source>
        <dbReference type="EMBL" id="CAG6693432.1"/>
    </source>
</evidence>
<evidence type="ECO:0000256" key="1">
    <source>
        <dbReference type="SAM" id="Phobius"/>
    </source>
</evidence>
<protein>
    <submittedName>
        <fullName evidence="2">Uncharacterized protein</fullName>
    </submittedName>
</protein>
<reference evidence="2" key="1">
    <citation type="submission" date="2021-05" db="EMBL/GenBank/DDBJ databases">
        <authorList>
            <person name="Alioto T."/>
            <person name="Alioto T."/>
            <person name="Gomez Garrido J."/>
        </authorList>
    </citation>
    <scope>NUCLEOTIDE SEQUENCE</scope>
</reference>
<keyword evidence="1" id="KW-1133">Transmembrane helix</keyword>
<keyword evidence="1" id="KW-0812">Transmembrane</keyword>
<feature type="transmembrane region" description="Helical" evidence="1">
    <location>
        <begin position="46"/>
        <end position="66"/>
    </location>
</feature>
<sequence length="107" mass="12244">MYPICVLYLLIRVLSESDSGSCFPQGYKVHYHGGSLLQICNRCSSIFLIFFSFFNSIIMFVVYSLIPLDNSGVALDSALHIIMYGLCLDSLDRFYPCIFVWIPELHM</sequence>
<name>A0A8D8TZY0_9HEMI</name>
<accession>A0A8D8TZY0</accession>
<dbReference type="AlphaFoldDB" id="A0A8D8TZY0"/>
<dbReference type="EMBL" id="HBUF01312498">
    <property type="protein sequence ID" value="CAG6693432.1"/>
    <property type="molecule type" value="Transcribed_RNA"/>
</dbReference>
<keyword evidence="1" id="KW-0472">Membrane</keyword>
<proteinExistence type="predicted"/>
<organism evidence="2">
    <name type="scientific">Cacopsylla melanoneura</name>
    <dbReference type="NCBI Taxonomy" id="428564"/>
    <lineage>
        <taxon>Eukaryota</taxon>
        <taxon>Metazoa</taxon>
        <taxon>Ecdysozoa</taxon>
        <taxon>Arthropoda</taxon>
        <taxon>Hexapoda</taxon>
        <taxon>Insecta</taxon>
        <taxon>Pterygota</taxon>
        <taxon>Neoptera</taxon>
        <taxon>Paraneoptera</taxon>
        <taxon>Hemiptera</taxon>
        <taxon>Sternorrhyncha</taxon>
        <taxon>Psylloidea</taxon>
        <taxon>Psyllidae</taxon>
        <taxon>Psyllinae</taxon>
        <taxon>Cacopsylla</taxon>
    </lineage>
</organism>